<evidence type="ECO:0000256" key="1">
    <source>
        <dbReference type="SAM" id="Phobius"/>
    </source>
</evidence>
<organism evidence="2 3">
    <name type="scientific">Rhipicephalus microplus</name>
    <name type="common">Cattle tick</name>
    <name type="synonym">Boophilus microplus</name>
    <dbReference type="NCBI Taxonomy" id="6941"/>
    <lineage>
        <taxon>Eukaryota</taxon>
        <taxon>Metazoa</taxon>
        <taxon>Ecdysozoa</taxon>
        <taxon>Arthropoda</taxon>
        <taxon>Chelicerata</taxon>
        <taxon>Arachnida</taxon>
        <taxon>Acari</taxon>
        <taxon>Parasitiformes</taxon>
        <taxon>Ixodida</taxon>
        <taxon>Ixodoidea</taxon>
        <taxon>Ixodidae</taxon>
        <taxon>Rhipicephalinae</taxon>
        <taxon>Rhipicephalus</taxon>
        <taxon>Boophilus</taxon>
    </lineage>
</organism>
<proteinExistence type="predicted"/>
<protein>
    <submittedName>
        <fullName evidence="2">Uncharacterized protein</fullName>
    </submittedName>
</protein>
<accession>A0A9J6E8P2</accession>
<evidence type="ECO:0000313" key="2">
    <source>
        <dbReference type="EMBL" id="KAH8030593.1"/>
    </source>
</evidence>
<comment type="caution">
    <text evidence="2">The sequence shown here is derived from an EMBL/GenBank/DDBJ whole genome shotgun (WGS) entry which is preliminary data.</text>
</comment>
<keyword evidence="3" id="KW-1185">Reference proteome</keyword>
<dbReference type="EMBL" id="JABSTU010000005">
    <property type="protein sequence ID" value="KAH8030593.1"/>
    <property type="molecule type" value="Genomic_DNA"/>
</dbReference>
<dbReference type="AlphaFoldDB" id="A0A9J6E8P2"/>
<reference evidence="2" key="1">
    <citation type="journal article" date="2020" name="Cell">
        <title>Large-Scale Comparative Analyses of Tick Genomes Elucidate Their Genetic Diversity and Vector Capacities.</title>
        <authorList>
            <consortium name="Tick Genome and Microbiome Consortium (TIGMIC)"/>
            <person name="Jia N."/>
            <person name="Wang J."/>
            <person name="Shi W."/>
            <person name="Du L."/>
            <person name="Sun Y."/>
            <person name="Zhan W."/>
            <person name="Jiang J.F."/>
            <person name="Wang Q."/>
            <person name="Zhang B."/>
            <person name="Ji P."/>
            <person name="Bell-Sakyi L."/>
            <person name="Cui X.M."/>
            <person name="Yuan T.T."/>
            <person name="Jiang B.G."/>
            <person name="Yang W.F."/>
            <person name="Lam T.T."/>
            <person name="Chang Q.C."/>
            <person name="Ding S.J."/>
            <person name="Wang X.J."/>
            <person name="Zhu J.G."/>
            <person name="Ruan X.D."/>
            <person name="Zhao L."/>
            <person name="Wei J.T."/>
            <person name="Ye R.Z."/>
            <person name="Que T.C."/>
            <person name="Du C.H."/>
            <person name="Zhou Y.H."/>
            <person name="Cheng J.X."/>
            <person name="Dai P.F."/>
            <person name="Guo W.B."/>
            <person name="Han X.H."/>
            <person name="Huang E.J."/>
            <person name="Li L.F."/>
            <person name="Wei W."/>
            <person name="Gao Y.C."/>
            <person name="Liu J.Z."/>
            <person name="Shao H.Z."/>
            <person name="Wang X."/>
            <person name="Wang C.C."/>
            <person name="Yang T.C."/>
            <person name="Huo Q.B."/>
            <person name="Li W."/>
            <person name="Chen H.Y."/>
            <person name="Chen S.E."/>
            <person name="Zhou L.G."/>
            <person name="Ni X.B."/>
            <person name="Tian J.H."/>
            <person name="Sheng Y."/>
            <person name="Liu T."/>
            <person name="Pan Y.S."/>
            <person name="Xia L.Y."/>
            <person name="Li J."/>
            <person name="Zhao F."/>
            <person name="Cao W.C."/>
        </authorList>
    </citation>
    <scope>NUCLEOTIDE SEQUENCE</scope>
    <source>
        <strain evidence="2">Rmic-2018</strain>
    </source>
</reference>
<feature type="transmembrane region" description="Helical" evidence="1">
    <location>
        <begin position="151"/>
        <end position="175"/>
    </location>
</feature>
<keyword evidence="1" id="KW-0472">Membrane</keyword>
<keyword evidence="1" id="KW-1133">Transmembrane helix</keyword>
<sequence length="181" mass="19985">MRRRCVLTTSETIVAADAVTPACLSELLTVKELSGVPVTAREPVDRRSSIGFVHGTGGDLVDSELTAGITSAVPFFSASKEGRAVKAAVREEYREVRSYAAVFRANNTENPHKDPGFLRSGGRNTDPLFHRLELGDSQQQVTLGNHHFLHFLLDLTLPTLSVNLFFICFYTWVYFQAHATS</sequence>
<keyword evidence="1" id="KW-0812">Transmembrane</keyword>
<name>A0A9J6E8P2_RHIMP</name>
<dbReference type="Proteomes" id="UP000821866">
    <property type="component" value="Chromosome 3"/>
</dbReference>
<reference evidence="2" key="2">
    <citation type="submission" date="2021-09" db="EMBL/GenBank/DDBJ databases">
        <authorList>
            <person name="Jia N."/>
            <person name="Wang J."/>
            <person name="Shi W."/>
            <person name="Du L."/>
            <person name="Sun Y."/>
            <person name="Zhan W."/>
            <person name="Jiang J."/>
            <person name="Wang Q."/>
            <person name="Zhang B."/>
            <person name="Ji P."/>
            <person name="Sakyi L.B."/>
            <person name="Cui X."/>
            <person name="Yuan T."/>
            <person name="Jiang B."/>
            <person name="Yang W."/>
            <person name="Lam T.T.-Y."/>
            <person name="Chang Q."/>
            <person name="Ding S."/>
            <person name="Wang X."/>
            <person name="Zhu J."/>
            <person name="Ruan X."/>
            <person name="Zhao L."/>
            <person name="Wei J."/>
            <person name="Que T."/>
            <person name="Du C."/>
            <person name="Cheng J."/>
            <person name="Dai P."/>
            <person name="Han X."/>
            <person name="Huang E."/>
            <person name="Gao Y."/>
            <person name="Liu J."/>
            <person name="Shao H."/>
            <person name="Ye R."/>
            <person name="Li L."/>
            <person name="Wei W."/>
            <person name="Wang X."/>
            <person name="Wang C."/>
            <person name="Huo Q."/>
            <person name="Li W."/>
            <person name="Guo W."/>
            <person name="Chen H."/>
            <person name="Chen S."/>
            <person name="Zhou L."/>
            <person name="Zhou L."/>
            <person name="Ni X."/>
            <person name="Tian J."/>
            <person name="Zhou Y."/>
            <person name="Sheng Y."/>
            <person name="Liu T."/>
            <person name="Pan Y."/>
            <person name="Xia L."/>
            <person name="Li J."/>
            <person name="Zhao F."/>
            <person name="Cao W."/>
        </authorList>
    </citation>
    <scope>NUCLEOTIDE SEQUENCE</scope>
    <source>
        <strain evidence="2">Rmic-2018</strain>
        <tissue evidence="2">Larvae</tissue>
    </source>
</reference>
<evidence type="ECO:0000313" key="3">
    <source>
        <dbReference type="Proteomes" id="UP000821866"/>
    </source>
</evidence>
<gene>
    <name evidence="2" type="ORF">HPB51_010414</name>
</gene>